<dbReference type="Proteomes" id="UP001165060">
    <property type="component" value="Unassembled WGS sequence"/>
</dbReference>
<feature type="region of interest" description="Disordered" evidence="1">
    <location>
        <begin position="173"/>
        <end position="204"/>
    </location>
</feature>
<evidence type="ECO:0000313" key="3">
    <source>
        <dbReference type="Proteomes" id="UP001165060"/>
    </source>
</evidence>
<comment type="caution">
    <text evidence="2">The sequence shown here is derived from an EMBL/GenBank/DDBJ whole genome shotgun (WGS) entry which is preliminary data.</text>
</comment>
<evidence type="ECO:0000256" key="1">
    <source>
        <dbReference type="SAM" id="MobiDB-lite"/>
    </source>
</evidence>
<reference evidence="2 3" key="1">
    <citation type="journal article" date="2023" name="Commun. Biol.">
        <title>Genome analysis of Parmales, the sister group of diatoms, reveals the evolutionary specialization of diatoms from phago-mixotrophs to photoautotrophs.</title>
        <authorList>
            <person name="Ban H."/>
            <person name="Sato S."/>
            <person name="Yoshikawa S."/>
            <person name="Yamada K."/>
            <person name="Nakamura Y."/>
            <person name="Ichinomiya M."/>
            <person name="Sato N."/>
            <person name="Blanc-Mathieu R."/>
            <person name="Endo H."/>
            <person name="Kuwata A."/>
            <person name="Ogata H."/>
        </authorList>
    </citation>
    <scope>NUCLEOTIDE SEQUENCE [LARGE SCALE GENOMIC DNA]</scope>
</reference>
<feature type="non-terminal residue" evidence="2">
    <location>
        <position position="1"/>
    </location>
</feature>
<sequence>FDAVSAEYSTAVAKGMLDYALLSPAFAAEAGISLPHLHAAPVWWTDRTYQSPSWTILRETGVSVAAVHRSFVAVSARLCTCEDVMLDLQTLWKLSRLPQDWDVGALGEEDRPPTYAELSFTNVGKREFRSKLPLTIEHFAGGVEKTANAVREALRECWVSAAASILGRHTADMSDEPAAAPGAPAPPGPGQDLNQPSVDGSVESLDSGLQYDQWEQSAYGEKQRQGRALLDERVAAENLDGALPPLPPDGGEPAPAASRKQGIFDAAATLMSRQLRESTADSLVTFKDFFCKFDHPDDSGDSAFKLSLVMNPDFSGLKKTDPEYDPSAPREPVVVLEPSAEQVKELACGCIDQIVDSAARFPRPDAAGAGPAGPNLAPLGPCTVTEDDEIVNEVKADICAAIDKHYEMPAKLIELFDEFEVLLSGEK</sequence>
<dbReference type="EMBL" id="BRYB01003356">
    <property type="protein sequence ID" value="GMI35271.1"/>
    <property type="molecule type" value="Genomic_DNA"/>
</dbReference>
<accession>A0ABQ6MYC6</accession>
<organism evidence="2 3">
    <name type="scientific">Tetraparma gracilis</name>
    <dbReference type="NCBI Taxonomy" id="2962635"/>
    <lineage>
        <taxon>Eukaryota</taxon>
        <taxon>Sar</taxon>
        <taxon>Stramenopiles</taxon>
        <taxon>Ochrophyta</taxon>
        <taxon>Bolidophyceae</taxon>
        <taxon>Parmales</taxon>
        <taxon>Triparmaceae</taxon>
        <taxon>Tetraparma</taxon>
    </lineage>
</organism>
<gene>
    <name evidence="2" type="ORF">TeGR_g2362</name>
</gene>
<feature type="non-terminal residue" evidence="2">
    <location>
        <position position="427"/>
    </location>
</feature>
<evidence type="ECO:0008006" key="4">
    <source>
        <dbReference type="Google" id="ProtNLM"/>
    </source>
</evidence>
<evidence type="ECO:0000313" key="2">
    <source>
        <dbReference type="EMBL" id="GMI35271.1"/>
    </source>
</evidence>
<name>A0ABQ6MYC6_9STRA</name>
<protein>
    <recommendedName>
        <fullName evidence="4">Rab3 GTPase-activating protein catalytic subunit</fullName>
    </recommendedName>
</protein>
<keyword evidence="3" id="KW-1185">Reference proteome</keyword>
<proteinExistence type="predicted"/>